<evidence type="ECO:0000313" key="1">
    <source>
        <dbReference type="EMBL" id="KAI9507259.1"/>
    </source>
</evidence>
<dbReference type="EMBL" id="JAGFNK010000133">
    <property type="protein sequence ID" value="KAI9507259.1"/>
    <property type="molecule type" value="Genomic_DNA"/>
</dbReference>
<keyword evidence="2" id="KW-1185">Reference proteome</keyword>
<name>A0ACC0U6E7_9AGAM</name>
<sequence>MGGAVVSRIPINTVRIQNLPSNTNRSSLLESLGCPQDTVLSLEVSPNDFTKMTATVTVKDTREVERLLKLDNTSLGGSSRAASRVSVDTQFHGFTVVAGGTNSELDIISIHGLNGHAFNSWATRDLMWLRDLLPERVPNARVLLYGYNANVLEDCFYGPDQRACQTLPSVPESLGGNRKGDCSFVNSSCFFGGLVLKQALIFIKDQSEFSALQDVALGVVFLATPHRGSKHADDMSGILVNMAKISFDARAKRLLRTIQKDSNELMDMALSFRDLHTELQFASFCEQLPMKVSGMDLGLLVDQWSATLEVAHAPVIPVNRDHVTIAKIDGPGDGVLNLLVSELTRMITHAEEHGILEPQVNLQ</sequence>
<proteinExistence type="predicted"/>
<reference evidence="1" key="1">
    <citation type="submission" date="2021-03" db="EMBL/GenBank/DDBJ databases">
        <title>Evolutionary priming and transition to the ectomycorrhizal habit in an iconic lineage of mushroom-forming fungi: is preadaptation a requirement?</title>
        <authorList>
            <consortium name="DOE Joint Genome Institute"/>
            <person name="Looney B.P."/>
            <person name="Miyauchi S."/>
            <person name="Morin E."/>
            <person name="Drula E."/>
            <person name="Courty P.E."/>
            <person name="Chicoki N."/>
            <person name="Fauchery L."/>
            <person name="Kohler A."/>
            <person name="Kuo A."/>
            <person name="LaButti K."/>
            <person name="Pangilinan J."/>
            <person name="Lipzen A."/>
            <person name="Riley R."/>
            <person name="Andreopoulos W."/>
            <person name="He G."/>
            <person name="Johnson J."/>
            <person name="Barry K.W."/>
            <person name="Grigoriev I.V."/>
            <person name="Nagy L."/>
            <person name="Hibbett D."/>
            <person name="Henrissat B."/>
            <person name="Matheny P.B."/>
            <person name="Labbe J."/>
            <person name="Martin A.F."/>
        </authorList>
    </citation>
    <scope>NUCLEOTIDE SEQUENCE</scope>
    <source>
        <strain evidence="1">BPL698</strain>
    </source>
</reference>
<accession>A0ACC0U6E7</accession>
<dbReference type="Proteomes" id="UP001207468">
    <property type="component" value="Unassembled WGS sequence"/>
</dbReference>
<organism evidence="1 2">
    <name type="scientific">Russula earlei</name>
    <dbReference type="NCBI Taxonomy" id="71964"/>
    <lineage>
        <taxon>Eukaryota</taxon>
        <taxon>Fungi</taxon>
        <taxon>Dikarya</taxon>
        <taxon>Basidiomycota</taxon>
        <taxon>Agaricomycotina</taxon>
        <taxon>Agaricomycetes</taxon>
        <taxon>Russulales</taxon>
        <taxon>Russulaceae</taxon>
        <taxon>Russula</taxon>
    </lineage>
</organism>
<evidence type="ECO:0000313" key="2">
    <source>
        <dbReference type="Proteomes" id="UP001207468"/>
    </source>
</evidence>
<comment type="caution">
    <text evidence="1">The sequence shown here is derived from an EMBL/GenBank/DDBJ whole genome shotgun (WGS) entry which is preliminary data.</text>
</comment>
<protein>
    <submittedName>
        <fullName evidence="1">Uncharacterized protein</fullName>
    </submittedName>
</protein>
<gene>
    <name evidence="1" type="ORF">F5148DRAFT_1285438</name>
</gene>